<keyword evidence="3" id="KW-1185">Reference proteome</keyword>
<evidence type="ECO:0000313" key="2">
    <source>
        <dbReference type="EMBL" id="SIR36008.1"/>
    </source>
</evidence>
<evidence type="ECO:0000313" key="3">
    <source>
        <dbReference type="Proteomes" id="UP000186308"/>
    </source>
</evidence>
<dbReference type="RefSeq" id="WP_211252794.1">
    <property type="nucleotide sequence ID" value="NZ_FTNE01000026.1"/>
</dbReference>
<name>A0A8G2FLN6_ACIRU</name>
<dbReference type="EMBL" id="FTNE01000026">
    <property type="protein sequence ID" value="SIR36008.1"/>
    <property type="molecule type" value="Genomic_DNA"/>
</dbReference>
<dbReference type="Pfam" id="PF14280">
    <property type="entry name" value="DUF4365"/>
    <property type="match status" value="1"/>
</dbReference>
<evidence type="ECO:0000259" key="1">
    <source>
        <dbReference type="Pfam" id="PF14280"/>
    </source>
</evidence>
<reference evidence="2 3" key="1">
    <citation type="submission" date="2017-01" db="EMBL/GenBank/DDBJ databases">
        <authorList>
            <person name="Varghese N."/>
            <person name="Submissions S."/>
        </authorList>
    </citation>
    <scope>NUCLEOTIDE SEQUENCE [LARGE SCALE GENOMIC DNA]</scope>
    <source>
        <strain evidence="2 3">ATCC 35905</strain>
    </source>
</reference>
<gene>
    <name evidence="2" type="ORF">SAMN05421828_12628</name>
</gene>
<comment type="caution">
    <text evidence="2">The sequence shown here is derived from an EMBL/GenBank/DDBJ whole genome shotgun (WGS) entry which is preliminary data.</text>
</comment>
<accession>A0A8G2FLN6</accession>
<feature type="domain" description="DUF4365" evidence="1">
    <location>
        <begin position="16"/>
        <end position="142"/>
    </location>
</feature>
<proteinExistence type="predicted"/>
<dbReference type="Proteomes" id="UP000186308">
    <property type="component" value="Unassembled WGS sequence"/>
</dbReference>
<organism evidence="2 3">
    <name type="scientific">Acidiphilium rubrum</name>
    <dbReference type="NCBI Taxonomy" id="526"/>
    <lineage>
        <taxon>Bacteria</taxon>
        <taxon>Pseudomonadati</taxon>
        <taxon>Pseudomonadota</taxon>
        <taxon>Alphaproteobacteria</taxon>
        <taxon>Acetobacterales</taxon>
        <taxon>Acidocellaceae</taxon>
        <taxon>Acidiphilium</taxon>
    </lineage>
</organism>
<protein>
    <recommendedName>
        <fullName evidence="1">DUF4365 domain-containing protein</fullName>
    </recommendedName>
</protein>
<sequence>MSSGFPQLTASARMGETGVQIVSQIINSFGWIFRRNHQETDFGIDGHVEVVSDDGFLTGQIFAVQIKYGKSFFKSKNRWGYIYRGEEKHFNYIFNYPCPVFIIICNPDSQKSFWSVFEPNKTQKAGLSWTLTIDFENNFGHAKETIKTILPPISNGLNLLDEYWNENHLIINSDYIYLIIDRSDIENLNIDQIPEFFKRLKATKELAYHCLGRIEIGFHGYDEDSRELYEIEQFRKYISAVVPLLPEFFFFVRTNEPNFTLKVFFASLCNLERVIHDRSTGLKNIIIEAKFPEIENFMVEKFQGLNNISEWLGLSEDENYKISRSVAKCILPESPGQVQTE</sequence>
<dbReference type="AlphaFoldDB" id="A0A8G2FLN6"/>
<dbReference type="InterPro" id="IPR025375">
    <property type="entry name" value="DUF4365"/>
</dbReference>